<sequence length="366" mass="36943">MPLIVWASASGAPGVTSTALAVTAAWPALARLEPVTPDEGSSAPILVEADPYGGDLAARFRAGEEPGLAGLAAAARSPRGPDEMAAMTRSYARTLGGTQLVTAPVGSGQTRAALSILAAPGGPLAVAGLAATPLLIDAGRLSPASPIVPLLPSADLIVLVTRTGLAELAHTRELAANLTRLNPSRQVLLRGPNPYPAHEVAAQLGIPLLGCVPDDRRAATSPFPDRWRRRGKWVRAITAVAAQLADEISTGHPRSAALGRPSDRYRAGAAPRIGVTGGTPPAAGDTPLRDDLPEQSGVPSRGGLPAGAAWPAPAAPRWPVPAQRMPTGSRAPAAPAPTLPGASGGPDVPSSPGNEAAPPAPTRRPS</sequence>
<dbReference type="Proteomes" id="UP001501676">
    <property type="component" value="Unassembled WGS sequence"/>
</dbReference>
<evidence type="ECO:0000256" key="1">
    <source>
        <dbReference type="SAM" id="MobiDB-lite"/>
    </source>
</evidence>
<dbReference type="SUPFAM" id="SSF52540">
    <property type="entry name" value="P-loop containing nucleoside triphosphate hydrolases"/>
    <property type="match status" value="1"/>
</dbReference>
<gene>
    <name evidence="2" type="ORF">GCM10020369_43800</name>
</gene>
<accession>A0ABP6T1N0</accession>
<evidence type="ECO:0000313" key="2">
    <source>
        <dbReference type="EMBL" id="GAA3390314.1"/>
    </source>
</evidence>
<organism evidence="2 3">
    <name type="scientific">Cryptosporangium minutisporangium</name>
    <dbReference type="NCBI Taxonomy" id="113569"/>
    <lineage>
        <taxon>Bacteria</taxon>
        <taxon>Bacillati</taxon>
        <taxon>Actinomycetota</taxon>
        <taxon>Actinomycetes</taxon>
        <taxon>Cryptosporangiales</taxon>
        <taxon>Cryptosporangiaceae</taxon>
        <taxon>Cryptosporangium</taxon>
    </lineage>
</organism>
<comment type="caution">
    <text evidence="2">The sequence shown here is derived from an EMBL/GenBank/DDBJ whole genome shotgun (WGS) entry which is preliminary data.</text>
</comment>
<evidence type="ECO:0000313" key="3">
    <source>
        <dbReference type="Proteomes" id="UP001501676"/>
    </source>
</evidence>
<dbReference type="RefSeq" id="WP_345730043.1">
    <property type="nucleotide sequence ID" value="NZ_BAAAYN010000028.1"/>
</dbReference>
<proteinExistence type="predicted"/>
<keyword evidence="3" id="KW-1185">Reference proteome</keyword>
<evidence type="ECO:0008006" key="4">
    <source>
        <dbReference type="Google" id="ProtNLM"/>
    </source>
</evidence>
<dbReference type="Gene3D" id="3.40.50.300">
    <property type="entry name" value="P-loop containing nucleotide triphosphate hydrolases"/>
    <property type="match status" value="1"/>
</dbReference>
<reference evidence="3" key="1">
    <citation type="journal article" date="2019" name="Int. J. Syst. Evol. Microbiol.">
        <title>The Global Catalogue of Microorganisms (GCM) 10K type strain sequencing project: providing services to taxonomists for standard genome sequencing and annotation.</title>
        <authorList>
            <consortium name="The Broad Institute Genomics Platform"/>
            <consortium name="The Broad Institute Genome Sequencing Center for Infectious Disease"/>
            <person name="Wu L."/>
            <person name="Ma J."/>
        </authorList>
    </citation>
    <scope>NUCLEOTIDE SEQUENCE [LARGE SCALE GENOMIC DNA]</scope>
    <source>
        <strain evidence="3">JCM 9458</strain>
    </source>
</reference>
<feature type="region of interest" description="Disordered" evidence="1">
    <location>
        <begin position="251"/>
        <end position="366"/>
    </location>
</feature>
<dbReference type="EMBL" id="BAAAYN010000028">
    <property type="protein sequence ID" value="GAA3390314.1"/>
    <property type="molecule type" value="Genomic_DNA"/>
</dbReference>
<protein>
    <recommendedName>
        <fullName evidence="4">MinD-like ATPase involved in chromosome partitioning or flagellar assembly</fullName>
    </recommendedName>
</protein>
<dbReference type="InterPro" id="IPR027417">
    <property type="entry name" value="P-loop_NTPase"/>
</dbReference>
<name>A0ABP6T1N0_9ACTN</name>